<dbReference type="SUPFAM" id="SSF52029">
    <property type="entry name" value="GroEL apical domain-like"/>
    <property type="match status" value="1"/>
</dbReference>
<evidence type="ECO:0000256" key="3">
    <source>
        <dbReference type="ARBA" id="ARBA00022490"/>
    </source>
</evidence>
<keyword evidence="4 7" id="KW-0547">Nucleotide-binding</keyword>
<comment type="similarity">
    <text evidence="2 7">Belongs to the TCP-1 chaperonin family.</text>
</comment>
<evidence type="ECO:0000313" key="8">
    <source>
        <dbReference type="EMBL" id="CUV04446.1"/>
    </source>
</evidence>
<dbReference type="NCBIfam" id="TIGR02346">
    <property type="entry name" value="chap_CCT_theta"/>
    <property type="match status" value="1"/>
</dbReference>
<dbReference type="SUPFAM" id="SSF54849">
    <property type="entry name" value="GroEL-intermediate domain like"/>
    <property type="match status" value="1"/>
</dbReference>
<evidence type="ECO:0000256" key="7">
    <source>
        <dbReference type="RuleBase" id="RU004187"/>
    </source>
</evidence>
<dbReference type="GO" id="GO:0051082">
    <property type="term" value="F:unfolded protein binding"/>
    <property type="evidence" value="ECO:0007669"/>
    <property type="project" value="InterPro"/>
</dbReference>
<dbReference type="Proteomes" id="UP000199752">
    <property type="component" value="Chromosome 2"/>
</dbReference>
<evidence type="ECO:0000256" key="6">
    <source>
        <dbReference type="ARBA" id="ARBA00023186"/>
    </source>
</evidence>
<dbReference type="InterPro" id="IPR027409">
    <property type="entry name" value="GroEL-like_apical_dom_sf"/>
</dbReference>
<proteinExistence type="inferred from homology"/>
<dbReference type="InterPro" id="IPR027410">
    <property type="entry name" value="TCP-1-like_intermed_sf"/>
</dbReference>
<dbReference type="GO" id="GO:0016887">
    <property type="term" value="F:ATP hydrolysis activity"/>
    <property type="evidence" value="ECO:0007669"/>
    <property type="project" value="InterPro"/>
</dbReference>
<dbReference type="InterPro" id="IPR012721">
    <property type="entry name" value="Chap_CCT_theta"/>
</dbReference>
<dbReference type="Pfam" id="PF00118">
    <property type="entry name" value="Cpn60_TCP1"/>
    <property type="match status" value="1"/>
</dbReference>
<dbReference type="InterPro" id="IPR027413">
    <property type="entry name" value="GROEL-like_equatorial_sf"/>
</dbReference>
<reference evidence="8" key="1">
    <citation type="submission" date="2015-08" db="EMBL/GenBank/DDBJ databases">
        <authorList>
            <person name="Babu N.S."/>
            <person name="Beckwith C.J."/>
            <person name="Beseler K.G."/>
            <person name="Brison A."/>
            <person name="Carone J.V."/>
            <person name="Caskin T.P."/>
            <person name="Diamond M."/>
            <person name="Durham M.E."/>
            <person name="Foxe J.M."/>
            <person name="Go M."/>
            <person name="Henderson B.A."/>
            <person name="Jones I.B."/>
            <person name="McGettigan J.A."/>
            <person name="Micheletti S.J."/>
            <person name="Nasrallah M.E."/>
            <person name="Ortiz D."/>
            <person name="Piller C.R."/>
            <person name="Privatt S.R."/>
            <person name="Schneider S.L."/>
            <person name="Sharp S."/>
            <person name="Smith T.C."/>
            <person name="Stanton J.D."/>
            <person name="Ullery H.E."/>
            <person name="Wilson R.J."/>
            <person name="Serrano M.G."/>
            <person name="Buck G."/>
            <person name="Lee V."/>
            <person name="Wang Y."/>
            <person name="Carvalho R."/>
            <person name="Voegtly L."/>
            <person name="Shi R."/>
            <person name="Duckworth R."/>
            <person name="Johnson A."/>
            <person name="Loviza R."/>
            <person name="Walstead R."/>
            <person name="Shah Z."/>
            <person name="Kiflezghi M."/>
            <person name="Wade K."/>
            <person name="Ball S.L."/>
            <person name="Bradley K.W."/>
            <person name="Asai D.J."/>
            <person name="Bowman C.A."/>
            <person name="Russell D.A."/>
            <person name="Pope W.H."/>
            <person name="Jacobs-Sera D."/>
            <person name="Hendrix R.W."/>
            <person name="Hatfull G.F."/>
        </authorList>
    </citation>
    <scope>NUCLEOTIDE SEQUENCE [LARGE SCALE GENOMIC DNA]</scope>
</reference>
<name>A0A0S4TDT1_CRYHO</name>
<dbReference type="OrthoDB" id="1748577at2759"/>
<dbReference type="Gene3D" id="3.50.7.10">
    <property type="entry name" value="GroEL"/>
    <property type="match status" value="1"/>
</dbReference>
<dbReference type="CDD" id="cd03341">
    <property type="entry name" value="TCP1_theta"/>
    <property type="match status" value="1"/>
</dbReference>
<dbReference type="Gene3D" id="3.30.260.10">
    <property type="entry name" value="TCP-1-like chaperonin intermediate domain"/>
    <property type="match status" value="1"/>
</dbReference>
<dbReference type="GO" id="GO:0140662">
    <property type="term" value="F:ATP-dependent protein folding chaperone"/>
    <property type="evidence" value="ECO:0007669"/>
    <property type="project" value="InterPro"/>
</dbReference>
<protein>
    <recommendedName>
        <fullName evidence="9">CCT-theta</fullName>
    </recommendedName>
</protein>
<dbReference type="VEuPathDB" id="CryptoDB:Chro.20101"/>
<evidence type="ECO:0000256" key="5">
    <source>
        <dbReference type="ARBA" id="ARBA00022840"/>
    </source>
</evidence>
<keyword evidence="3" id="KW-0963">Cytoplasm</keyword>
<evidence type="ECO:0000256" key="1">
    <source>
        <dbReference type="ARBA" id="ARBA00004496"/>
    </source>
</evidence>
<comment type="subcellular location">
    <subcellularLocation>
        <location evidence="1">Cytoplasm</location>
    </subcellularLocation>
</comment>
<dbReference type="EMBL" id="LN877948">
    <property type="protein sequence ID" value="CUV04446.1"/>
    <property type="molecule type" value="Genomic_DNA"/>
</dbReference>
<dbReference type="VEuPathDB" id="CryptoDB:GY17_00003452"/>
<dbReference type="GO" id="GO:0005737">
    <property type="term" value="C:cytoplasm"/>
    <property type="evidence" value="ECO:0007669"/>
    <property type="project" value="UniProtKB-SubCell"/>
</dbReference>
<dbReference type="Gene3D" id="1.10.560.10">
    <property type="entry name" value="GroEL-like equatorial domain"/>
    <property type="match status" value="1"/>
</dbReference>
<evidence type="ECO:0000256" key="4">
    <source>
        <dbReference type="ARBA" id="ARBA00022741"/>
    </source>
</evidence>
<dbReference type="PANTHER" id="PTHR11353">
    <property type="entry name" value="CHAPERONIN"/>
    <property type="match status" value="1"/>
</dbReference>
<dbReference type="InterPro" id="IPR002423">
    <property type="entry name" value="Cpn60/GroEL/TCP-1"/>
</dbReference>
<dbReference type="SUPFAM" id="SSF48592">
    <property type="entry name" value="GroEL equatorial domain-like"/>
    <property type="match status" value="1"/>
</dbReference>
<dbReference type="VEuPathDB" id="CryptoDB:ChTU502y2012_420g0230"/>
<evidence type="ECO:0000256" key="2">
    <source>
        <dbReference type="ARBA" id="ARBA00008020"/>
    </source>
</evidence>
<gene>
    <name evidence="8" type="ORF">CHUDEA2_900</name>
</gene>
<accession>A0A0S4TDT1</accession>
<evidence type="ECO:0008006" key="9">
    <source>
        <dbReference type="Google" id="ProtNLM"/>
    </source>
</evidence>
<dbReference type="PRINTS" id="PR00304">
    <property type="entry name" value="TCOMPLEXTCP1"/>
</dbReference>
<dbReference type="VEuPathDB" id="CryptoDB:CHUDEA2_900"/>
<keyword evidence="6 7" id="KW-0143">Chaperone</keyword>
<dbReference type="AlphaFoldDB" id="A0A0S4TDT1"/>
<dbReference type="GO" id="GO:0005524">
    <property type="term" value="F:ATP binding"/>
    <property type="evidence" value="ECO:0007669"/>
    <property type="project" value="UniProtKB-KW"/>
</dbReference>
<organism evidence="8">
    <name type="scientific">Cryptosporidium hominis</name>
    <dbReference type="NCBI Taxonomy" id="237895"/>
    <lineage>
        <taxon>Eukaryota</taxon>
        <taxon>Sar</taxon>
        <taxon>Alveolata</taxon>
        <taxon>Apicomplexa</taxon>
        <taxon>Conoidasida</taxon>
        <taxon>Coccidia</taxon>
        <taxon>Eucoccidiorida</taxon>
        <taxon>Eimeriorina</taxon>
        <taxon>Cryptosporidiidae</taxon>
        <taxon>Cryptosporidium</taxon>
    </lineage>
</organism>
<dbReference type="FunFam" id="3.50.7.10:FF:000008">
    <property type="entry name" value="T-complex protein 1 subunit theta"/>
    <property type="match status" value="1"/>
</dbReference>
<keyword evidence="5 7" id="KW-0067">ATP-binding</keyword>
<sequence length="565" mass="61009">MFQLRPGITNLLKDGSRAFSGLDEAVLRNIEACVNLSEMTQTSYGPNSMNKLIVNHLGKQFITSDLSTIIEELDIQHPAANMVVMACKRQAEEYGDASNTVLIFAGELLRNAAKLLNDNGLHPSDIVAGYEIALERSLSLLNGMVAHRVANFKNVSDLSGIVRPLVSTKNIGYSDLITRLTCEAITSIMPDEDKLKEFNIDNVRIVKLLGGSPMQSFTINGMMVNREPGGTIRNLEKVSNVMVLGCGLEMTGTEAKGTVVLNNAQELLDFTRGEESLVENLIKDIKQTGKIDAIIAGGPISDIAQHFCNKYDILTLRITSKWELRRICRSIGAVAMVRLGVPLPEEIGKASSIRVEEIGSKKVTVINALNTKVSSVILRGATQGILDEMERAIANSVSVIKSSTKDNRFVAGAGATFVELSKCLRAYDKSENKCQQNSADVPVPGMEEYAVNMFAEALDVFPRLLAENSGLNSTDLLASLHAVHQQGSQPHKGINVFCGSGTSPIIDCISNNEQGVGLIVDHLGTLCSALKLATDSAVTILKIDEIIMAKPAGGPKPRSQNDDMD</sequence>
<dbReference type="InterPro" id="IPR017998">
    <property type="entry name" value="Chaperone_TCP-1"/>
</dbReference>